<dbReference type="InterPro" id="IPR002347">
    <property type="entry name" value="SDR_fam"/>
</dbReference>
<keyword evidence="5" id="KW-0276">Fatty acid metabolism</keyword>
<comment type="subunit">
    <text evidence="5">Homotetramer.</text>
</comment>
<evidence type="ECO:0000313" key="7">
    <source>
        <dbReference type="EMBL" id="SLM18296.1"/>
    </source>
</evidence>
<dbReference type="EMBL" id="FWDO01000004">
    <property type="protein sequence ID" value="SLM18296.1"/>
    <property type="molecule type" value="Genomic_DNA"/>
</dbReference>
<accession>A0A3P3XPS5</accession>
<dbReference type="InterPro" id="IPR036291">
    <property type="entry name" value="NAD(P)-bd_dom_sf"/>
</dbReference>
<evidence type="ECO:0000256" key="3">
    <source>
        <dbReference type="PIRSR" id="PIRSR611284-1"/>
    </source>
</evidence>
<dbReference type="EC" id="1.1.1.100" evidence="5"/>
<dbReference type="SUPFAM" id="SSF51735">
    <property type="entry name" value="NAD(P)-binding Rossmann-fold domains"/>
    <property type="match status" value="1"/>
</dbReference>
<comment type="catalytic activity">
    <reaction evidence="5">
        <text>a (3R)-hydroxyacyl-[ACP] + NADP(+) = a 3-oxoacyl-[ACP] + NADPH + H(+)</text>
        <dbReference type="Rhea" id="RHEA:17397"/>
        <dbReference type="Rhea" id="RHEA-COMP:9916"/>
        <dbReference type="Rhea" id="RHEA-COMP:9945"/>
        <dbReference type="ChEBI" id="CHEBI:15378"/>
        <dbReference type="ChEBI" id="CHEBI:57783"/>
        <dbReference type="ChEBI" id="CHEBI:58349"/>
        <dbReference type="ChEBI" id="CHEBI:78776"/>
        <dbReference type="ChEBI" id="CHEBI:78827"/>
        <dbReference type="EC" id="1.1.1.100"/>
    </reaction>
</comment>
<comment type="similarity">
    <text evidence="1 5">Belongs to the short-chain dehydrogenases/reductases (SDR) family.</text>
</comment>
<dbReference type="PROSITE" id="PS00061">
    <property type="entry name" value="ADH_SHORT"/>
    <property type="match status" value="1"/>
</dbReference>
<evidence type="ECO:0000256" key="4">
    <source>
        <dbReference type="PIRSR" id="PIRSR611284-2"/>
    </source>
</evidence>
<dbReference type="GO" id="GO:0051287">
    <property type="term" value="F:NAD binding"/>
    <property type="evidence" value="ECO:0007669"/>
    <property type="project" value="UniProtKB-UniRule"/>
</dbReference>
<dbReference type="NCBIfam" id="NF009466">
    <property type="entry name" value="PRK12826.1-2"/>
    <property type="match status" value="1"/>
</dbReference>
<dbReference type="InterPro" id="IPR020904">
    <property type="entry name" value="Sc_DH/Rdtase_CS"/>
</dbReference>
<keyword evidence="4 5" id="KW-0521">NADP</keyword>
<proteinExistence type="inferred from homology"/>
<evidence type="ECO:0000256" key="1">
    <source>
        <dbReference type="ARBA" id="ARBA00006484"/>
    </source>
</evidence>
<evidence type="ECO:0000256" key="2">
    <source>
        <dbReference type="ARBA" id="ARBA00023002"/>
    </source>
</evidence>
<protein>
    <recommendedName>
        <fullName evidence="5">3-oxoacyl-[acyl-carrier-protein] reductase</fullName>
        <ecNumber evidence="5">1.1.1.100</ecNumber>
    </recommendedName>
</protein>
<dbReference type="GO" id="GO:0006633">
    <property type="term" value="P:fatty acid biosynthetic process"/>
    <property type="evidence" value="ECO:0007669"/>
    <property type="project" value="UniProtKB-UniPathway"/>
</dbReference>
<dbReference type="PANTHER" id="PTHR42760:SF133">
    <property type="entry name" value="3-OXOACYL-[ACYL-CARRIER-PROTEIN] REDUCTASE"/>
    <property type="match status" value="1"/>
</dbReference>
<keyword evidence="5" id="KW-0444">Lipid biosynthesis</keyword>
<feature type="binding site" evidence="4">
    <location>
        <position position="79"/>
    </location>
    <ligand>
        <name>NADP(+)</name>
        <dbReference type="ChEBI" id="CHEBI:58349"/>
    </ligand>
</feature>
<gene>
    <name evidence="7" type="primary">fabG</name>
    <name evidence="7" type="ORF">SPIRO4BDMA_40868</name>
</gene>
<keyword evidence="2 5" id="KW-0560">Oxidoreductase</keyword>
<comment type="function">
    <text evidence="5">Catalyzes the NADPH-dependent reduction of beta-ketoacyl-ACP substrates to beta-hydroxyacyl-ACP products, the first reductive step in the elongation cycle of fatty acid biosynthesis.</text>
</comment>
<dbReference type="NCBIfam" id="TIGR01830">
    <property type="entry name" value="3oxo_ACP_reduc"/>
    <property type="match status" value="1"/>
</dbReference>
<organism evidence="7">
    <name type="scientific">uncultured spirochete</name>
    <dbReference type="NCBI Taxonomy" id="156406"/>
    <lineage>
        <taxon>Bacteria</taxon>
        <taxon>Pseudomonadati</taxon>
        <taxon>Spirochaetota</taxon>
        <taxon>Spirochaetia</taxon>
        <taxon>Spirochaetales</taxon>
        <taxon>environmental samples</taxon>
    </lineage>
</organism>
<evidence type="ECO:0000256" key="5">
    <source>
        <dbReference type="RuleBase" id="RU366074"/>
    </source>
</evidence>
<dbReference type="InterPro" id="IPR011284">
    <property type="entry name" value="3oxo_ACP_reduc"/>
</dbReference>
<feature type="binding site" evidence="4">
    <location>
        <position position="177"/>
    </location>
    <ligand>
        <name>NADP(+)</name>
        <dbReference type="ChEBI" id="CHEBI:58349"/>
    </ligand>
</feature>
<dbReference type="PANTHER" id="PTHR42760">
    <property type="entry name" value="SHORT-CHAIN DEHYDROGENASES/REDUCTASES FAMILY MEMBER"/>
    <property type="match status" value="1"/>
</dbReference>
<reference evidence="7" key="1">
    <citation type="submission" date="2017-02" db="EMBL/GenBank/DDBJ databases">
        <authorList>
            <person name="Regsiter A."/>
            <person name="William W."/>
        </authorList>
    </citation>
    <scope>NUCLEOTIDE SEQUENCE</scope>
    <source>
        <strain evidence="7">BdmA 4</strain>
    </source>
</reference>
<name>A0A3P3XPS5_9SPIR</name>
<dbReference type="InterPro" id="IPR057326">
    <property type="entry name" value="KR_dom"/>
</dbReference>
<dbReference type="FunFam" id="3.40.50.720:FF:000173">
    <property type="entry name" value="3-oxoacyl-[acyl-carrier protein] reductase"/>
    <property type="match status" value="1"/>
</dbReference>
<dbReference type="PRINTS" id="PR00080">
    <property type="entry name" value="SDRFAMILY"/>
</dbReference>
<comment type="pathway">
    <text evidence="5">Lipid metabolism; fatty acid biosynthesis.</text>
</comment>
<dbReference type="PRINTS" id="PR00081">
    <property type="entry name" value="GDHRDH"/>
</dbReference>
<sequence>MRGLLSDQVCIVTGASRGIGLAIANRFREEGALVYGLSRTKPHADISWISCDITDEASIDAAINSIVQKESRIDVVVNNAGITRDGLIMRMKTEDWDAVLTANLRSAFLLSRTVSRIMLKQRSGCILNMSSVVGLHGNGGQANYAASKAGLIGLTKSLAKELSSRNIRVNAIAPGYIETSMTSVLPETAKESLKAAIPLQRPGTPEDVAEAALFLCSDRASYITGVVLNVDGGMGM</sequence>
<dbReference type="GO" id="GO:0004316">
    <property type="term" value="F:3-oxoacyl-[acyl-carrier-protein] reductase (NADPH) activity"/>
    <property type="evidence" value="ECO:0007669"/>
    <property type="project" value="UniProtKB-UniRule"/>
</dbReference>
<dbReference type="Pfam" id="PF13561">
    <property type="entry name" value="adh_short_C2"/>
    <property type="match status" value="1"/>
</dbReference>
<feature type="binding site" evidence="4">
    <location>
        <begin position="144"/>
        <end position="148"/>
    </location>
    <ligand>
        <name>NADP(+)</name>
        <dbReference type="ChEBI" id="CHEBI:58349"/>
    </ligand>
</feature>
<dbReference type="Gene3D" id="3.40.50.720">
    <property type="entry name" value="NAD(P)-binding Rossmann-like Domain"/>
    <property type="match status" value="1"/>
</dbReference>
<feature type="binding site" evidence="4">
    <location>
        <begin position="14"/>
        <end position="17"/>
    </location>
    <ligand>
        <name>NADP(+)</name>
        <dbReference type="ChEBI" id="CHEBI:58349"/>
    </ligand>
</feature>
<dbReference type="UniPathway" id="UPA00094"/>
<keyword evidence="5" id="KW-0443">Lipid metabolism</keyword>
<evidence type="ECO:0000259" key="6">
    <source>
        <dbReference type="SMART" id="SM00822"/>
    </source>
</evidence>
<feature type="domain" description="Ketoreductase" evidence="6">
    <location>
        <begin position="8"/>
        <end position="175"/>
    </location>
</feature>
<dbReference type="NCBIfam" id="NF005559">
    <property type="entry name" value="PRK07231.1"/>
    <property type="match status" value="1"/>
</dbReference>
<dbReference type="AlphaFoldDB" id="A0A3P3XPS5"/>
<dbReference type="CDD" id="cd05333">
    <property type="entry name" value="BKR_SDR_c"/>
    <property type="match status" value="1"/>
</dbReference>
<dbReference type="SMART" id="SM00822">
    <property type="entry name" value="PKS_KR"/>
    <property type="match status" value="1"/>
</dbReference>
<keyword evidence="5" id="KW-0275">Fatty acid biosynthesis</keyword>
<feature type="active site" description="Proton acceptor" evidence="3">
    <location>
        <position position="144"/>
    </location>
</feature>